<dbReference type="AlphaFoldDB" id="A0A370D792"/>
<dbReference type="InterPro" id="IPR012808">
    <property type="entry name" value="CHP02453"/>
</dbReference>
<evidence type="ECO:0000313" key="1">
    <source>
        <dbReference type="EMBL" id="RDH80858.1"/>
    </source>
</evidence>
<evidence type="ECO:0000313" key="2">
    <source>
        <dbReference type="Proteomes" id="UP000255508"/>
    </source>
</evidence>
<accession>A0A370D792</accession>
<dbReference type="PANTHER" id="PTHR36452">
    <property type="entry name" value="CHROMOSOME 12, WHOLE GENOME SHOTGUN SEQUENCE"/>
    <property type="match status" value="1"/>
</dbReference>
<comment type="caution">
    <text evidence="1">The sequence shown here is derived from an EMBL/GenBank/DDBJ whole genome shotgun (WGS) entry which is preliminary data.</text>
</comment>
<dbReference type="PANTHER" id="PTHR36452:SF1">
    <property type="entry name" value="DUF2461 DOMAIN-CONTAINING PROTEIN"/>
    <property type="match status" value="1"/>
</dbReference>
<dbReference type="PIRSF" id="PIRSF028451">
    <property type="entry name" value="UCP028451"/>
    <property type="match status" value="1"/>
</dbReference>
<dbReference type="Proteomes" id="UP000255508">
    <property type="component" value="Unassembled WGS sequence"/>
</dbReference>
<gene>
    <name evidence="1" type="ORF">DIZ79_18770</name>
</gene>
<proteinExistence type="predicted"/>
<sequence length="229" mass="26610">MSAFKGFPETCLPFLETLSNNNNRAWFSENKTAYEQQIREPALAFIEHMQPRLQKISPRFRAIAKKSGGSLMRVYRDTRFSKEKTPYKTNIGIQFRHELGKDVHAPGFYVHIEPEFCFVGAGIWHPENPLLGKIRDFIVDNPASWKAARDDKTFRRHFTLEGDSLKRPPRGFPQDHELMDDLKRKDFIACKYFDSGKITTPSFAQFVTNSFKQADPFMRYLCSAVNVNY</sequence>
<protein>
    <submittedName>
        <fullName evidence="1">TIGR02453 family protein</fullName>
    </submittedName>
</protein>
<organism evidence="1 2">
    <name type="scientific">endosymbiont of Lamellibrachia luymesi</name>
    <dbReference type="NCBI Taxonomy" id="2200907"/>
    <lineage>
        <taxon>Bacteria</taxon>
        <taxon>Pseudomonadati</taxon>
        <taxon>Pseudomonadota</taxon>
        <taxon>Gammaproteobacteria</taxon>
        <taxon>sulfur-oxidizing symbionts</taxon>
    </lineage>
</organism>
<dbReference type="Pfam" id="PF09365">
    <property type="entry name" value="DUF2461"/>
    <property type="match status" value="1"/>
</dbReference>
<dbReference type="NCBIfam" id="TIGR02453">
    <property type="entry name" value="TIGR02453 family protein"/>
    <property type="match status" value="1"/>
</dbReference>
<reference evidence="1 2" key="1">
    <citation type="journal article" date="2018" name="ISME J.">
        <title>Endosymbiont genomes yield clues of tubeworm success.</title>
        <authorList>
            <person name="Li Y."/>
            <person name="Liles M.R."/>
            <person name="Halanych K.M."/>
        </authorList>
    </citation>
    <scope>NUCLEOTIDE SEQUENCE [LARGE SCALE GENOMIC DNA]</scope>
    <source>
        <strain evidence="1">A1422</strain>
    </source>
</reference>
<dbReference type="EMBL" id="QFXD01000333">
    <property type="protein sequence ID" value="RDH80858.1"/>
    <property type="molecule type" value="Genomic_DNA"/>
</dbReference>
<dbReference type="InterPro" id="IPR015996">
    <property type="entry name" value="UCP028451"/>
</dbReference>
<name>A0A370D792_9GAMM</name>